<name>A0A484K4C8_9ASTE</name>
<protein>
    <recommendedName>
        <fullName evidence="1">DUF7894 domain-containing protein</fullName>
    </recommendedName>
</protein>
<feature type="domain" description="DUF7894" evidence="1">
    <location>
        <begin position="1"/>
        <end position="242"/>
    </location>
</feature>
<dbReference type="PANTHER" id="PTHR37221">
    <property type="entry name" value="OS02G0582400 PROTEIN"/>
    <property type="match status" value="1"/>
</dbReference>
<accession>A0A484K4C8</accession>
<sequence>MKVAPKVILLFNDSHGSGAAIFSALRPRPNSDLQHREEPFQLSLEKYGIHDLNASGKILHFESPTGVYVVSVLLLESYEPPILACAVSETLAALASGESSSVPTIVVPFVVPGTKLRAESKFSATTDNTQIYGLQFGPSNDETRALSLKFPNPPPSLQIFHEQLACFLQFVRVLMLPTIVLIGKTGQGTHSLTSDEQLQAIYQIGEHLASFSPLCLSSERITLEFSVKVSRENEEPWRALYG</sequence>
<evidence type="ECO:0000313" key="3">
    <source>
        <dbReference type="Proteomes" id="UP000595140"/>
    </source>
</evidence>
<evidence type="ECO:0000313" key="2">
    <source>
        <dbReference type="EMBL" id="VFQ60533.1"/>
    </source>
</evidence>
<evidence type="ECO:0000259" key="1">
    <source>
        <dbReference type="Pfam" id="PF25428"/>
    </source>
</evidence>
<dbReference type="OrthoDB" id="1927925at2759"/>
<reference evidence="2 3" key="1">
    <citation type="submission" date="2018-04" db="EMBL/GenBank/DDBJ databases">
        <authorList>
            <person name="Vogel A."/>
        </authorList>
    </citation>
    <scope>NUCLEOTIDE SEQUENCE [LARGE SCALE GENOMIC DNA]</scope>
</reference>
<keyword evidence="3" id="KW-1185">Reference proteome</keyword>
<dbReference type="EMBL" id="OOIL02000115">
    <property type="protein sequence ID" value="VFQ60533.1"/>
    <property type="molecule type" value="Genomic_DNA"/>
</dbReference>
<dbReference type="Proteomes" id="UP000595140">
    <property type="component" value="Unassembled WGS sequence"/>
</dbReference>
<dbReference type="PANTHER" id="PTHR37221:SF1">
    <property type="entry name" value="OS02G0582400 PROTEIN"/>
    <property type="match status" value="1"/>
</dbReference>
<dbReference type="AlphaFoldDB" id="A0A484K4C8"/>
<dbReference type="Pfam" id="PF25428">
    <property type="entry name" value="DUF7894"/>
    <property type="match status" value="1"/>
</dbReference>
<dbReference type="InterPro" id="IPR057216">
    <property type="entry name" value="DUF7894"/>
</dbReference>
<organism evidence="2 3">
    <name type="scientific">Cuscuta campestris</name>
    <dbReference type="NCBI Taxonomy" id="132261"/>
    <lineage>
        <taxon>Eukaryota</taxon>
        <taxon>Viridiplantae</taxon>
        <taxon>Streptophyta</taxon>
        <taxon>Embryophyta</taxon>
        <taxon>Tracheophyta</taxon>
        <taxon>Spermatophyta</taxon>
        <taxon>Magnoliopsida</taxon>
        <taxon>eudicotyledons</taxon>
        <taxon>Gunneridae</taxon>
        <taxon>Pentapetalae</taxon>
        <taxon>asterids</taxon>
        <taxon>lamiids</taxon>
        <taxon>Solanales</taxon>
        <taxon>Convolvulaceae</taxon>
        <taxon>Cuscuteae</taxon>
        <taxon>Cuscuta</taxon>
        <taxon>Cuscuta subgen. Grammica</taxon>
        <taxon>Cuscuta sect. Cleistogrammica</taxon>
    </lineage>
</organism>
<gene>
    <name evidence="2" type="ORF">CCAM_LOCUS2309</name>
</gene>
<proteinExistence type="predicted"/>